<dbReference type="GO" id="GO:0044550">
    <property type="term" value="P:secondary metabolite biosynthetic process"/>
    <property type="evidence" value="ECO:0007669"/>
    <property type="project" value="TreeGrafter"/>
</dbReference>
<evidence type="ECO:0000313" key="3">
    <source>
        <dbReference type="EMBL" id="RYN55768.1"/>
    </source>
</evidence>
<organism evidence="2 5">
    <name type="scientific">Alternaria tenuissima</name>
    <dbReference type="NCBI Taxonomy" id="119927"/>
    <lineage>
        <taxon>Eukaryota</taxon>
        <taxon>Fungi</taxon>
        <taxon>Dikarya</taxon>
        <taxon>Ascomycota</taxon>
        <taxon>Pezizomycotina</taxon>
        <taxon>Dothideomycetes</taxon>
        <taxon>Pleosporomycetidae</taxon>
        <taxon>Pleosporales</taxon>
        <taxon>Pleosporineae</taxon>
        <taxon>Pleosporaceae</taxon>
        <taxon>Alternaria</taxon>
        <taxon>Alternaria sect. Alternaria</taxon>
        <taxon>Alternaria alternata complex</taxon>
    </lineage>
</organism>
<dbReference type="EMBL" id="PDXB01000005">
    <property type="protein sequence ID" value="RYN34091.1"/>
    <property type="molecule type" value="Genomic_DNA"/>
</dbReference>
<dbReference type="PANTHER" id="PTHR31642:SF310">
    <property type="entry name" value="FATTY ALCOHOL:CAFFEOYL-COA ACYLTRANSFERASE"/>
    <property type="match status" value="1"/>
</dbReference>
<reference evidence="2" key="1">
    <citation type="submission" date="2017-10" db="EMBL/GenBank/DDBJ databases">
        <authorList>
            <person name="Armitage A.D."/>
            <person name="Barbara D.J."/>
            <person name="Woodhall J.W."/>
            <person name="Sreenivasaprasad S."/>
            <person name="Lane C.R."/>
            <person name="Clarkson J.P."/>
            <person name="Harrison R.J."/>
        </authorList>
    </citation>
    <scope>NUCLEOTIDE SEQUENCE</scope>
    <source>
        <strain evidence="2">FERA 1164</strain>
        <strain evidence="4">FERA 635</strain>
    </source>
</reference>
<gene>
    <name evidence="3" type="ORF">AA0114_g3127</name>
    <name evidence="2" type="ORF">AA0115_g2751</name>
    <name evidence="4" type="ORF">AA0119_g3664</name>
</gene>
<dbReference type="EMBL" id="PDXF01000009">
    <property type="protein sequence ID" value="RYO05136.1"/>
    <property type="molecule type" value="Genomic_DNA"/>
</dbReference>
<dbReference type="Proteomes" id="UP000292402">
    <property type="component" value="Unassembled WGS sequence"/>
</dbReference>
<sequence length="568" mass="62785">MPVDTTKELELSHLDQQPHIRVYGRYYIIFPFPDITYAHAAKEALHTGFKEVLRRFPYLAGTVDIPDPSTELLRVRYPDPIDLEAEARRVFTVSYDDAQHDYDALAEDAFTPGELPATIFCPNELKYHAGLGNDPYAERMTSLQKGPVPVFATQATFIPGGLVLSAWFYHAVLDGTGNARIQKIWSDAVRALHPQASKPLLRVPKFYRAPSYKDQLQPLQAIINEWNDIPDPSSARSALATLVQEAGVADNFADKSGNPLLAKRYELRKGPDEGLQKVITNMFRFSSPALQKLRNQLSTKTGRKISIFTALSAIIWGNIVHARSTSLAASGNKQSTLAVVVDLRKYLPPPFSSPDYLGNLVLSALPTLDLENGVPDCVTSLREEAPHAPDNFFPAMTVPADQQSFCLEDLAVKITDALHAVDAAWAITQINSVLTNPTEAQQSLLRFPKGPDLYITSWQRMGADREWYIPGTSTPNATAIRRAAWVSEGGIVVLPREEDKEGQEGEPYEVMLSLTQADMERFEHGLQSAGWLVDSPVDNIVDTLNHLILGAHQEPEAKPSVGQARASL</sequence>
<accession>A0A4Q4PNI4</accession>
<keyword evidence="1" id="KW-0808">Transferase</keyword>
<dbReference type="Proteomes" id="UP000293195">
    <property type="component" value="Unassembled WGS sequence"/>
</dbReference>
<dbReference type="PANTHER" id="PTHR31642">
    <property type="entry name" value="TRICHOTHECENE 3-O-ACETYLTRANSFERASE"/>
    <property type="match status" value="1"/>
</dbReference>
<evidence type="ECO:0000313" key="5">
    <source>
        <dbReference type="Proteomes" id="UP000292340"/>
    </source>
</evidence>
<evidence type="ECO:0008006" key="8">
    <source>
        <dbReference type="Google" id="ProtNLM"/>
    </source>
</evidence>
<dbReference type="Pfam" id="PF02458">
    <property type="entry name" value="Transferase"/>
    <property type="match status" value="1"/>
</dbReference>
<reference evidence="3" key="3">
    <citation type="journal article" date="2019" name="J. ISSAAS">
        <title>Genomics, evolutionary history and diagnostics of the Alternaria alternata species group including apple and Asian pear pathotypes.</title>
        <authorList>
            <person name="Armitage A.D."/>
            <person name="Cockerton H.M."/>
            <person name="Sreenivasaprasad S."/>
            <person name="Woodhall J."/>
            <person name="Lane C."/>
            <person name="Harrison R.J."/>
            <person name="Clarkson J.P."/>
        </authorList>
    </citation>
    <scope>NUCLEOTIDE SEQUENCE</scope>
    <source>
        <strain evidence="3">FERA 1082</strain>
    </source>
</reference>
<name>A0A4Q4PNI4_9PLEO</name>
<dbReference type="EMBL" id="PDXA01000008">
    <property type="protein sequence ID" value="RYN55768.1"/>
    <property type="molecule type" value="Genomic_DNA"/>
</dbReference>
<dbReference type="InterPro" id="IPR023213">
    <property type="entry name" value="CAT-like_dom_sf"/>
</dbReference>
<dbReference type="AlphaFoldDB" id="A0A4Q4PNI4"/>
<evidence type="ECO:0000256" key="1">
    <source>
        <dbReference type="ARBA" id="ARBA00022679"/>
    </source>
</evidence>
<dbReference type="InterPro" id="IPR050317">
    <property type="entry name" value="Plant_Fungal_Acyltransferase"/>
</dbReference>
<evidence type="ECO:0000313" key="6">
    <source>
        <dbReference type="Proteomes" id="UP000292402"/>
    </source>
</evidence>
<dbReference type="OrthoDB" id="1862401at2759"/>
<dbReference type="GO" id="GO:0016747">
    <property type="term" value="F:acyltransferase activity, transferring groups other than amino-acyl groups"/>
    <property type="evidence" value="ECO:0007669"/>
    <property type="project" value="TreeGrafter"/>
</dbReference>
<evidence type="ECO:0000313" key="2">
    <source>
        <dbReference type="EMBL" id="RYN34091.1"/>
    </source>
</evidence>
<dbReference type="Gene3D" id="3.30.559.10">
    <property type="entry name" value="Chloramphenicol acetyltransferase-like domain"/>
    <property type="match status" value="2"/>
</dbReference>
<keyword evidence="7" id="KW-1185">Reference proteome</keyword>
<proteinExistence type="predicted"/>
<comment type="caution">
    <text evidence="2">The sequence shown here is derived from an EMBL/GenBank/DDBJ whole genome shotgun (WGS) entry which is preliminary data.</text>
</comment>
<protein>
    <recommendedName>
        <fullName evidence="8">Condensation domain-containing protein</fullName>
    </recommendedName>
</protein>
<evidence type="ECO:0000313" key="4">
    <source>
        <dbReference type="EMBL" id="RYO05136.1"/>
    </source>
</evidence>
<evidence type="ECO:0000313" key="7">
    <source>
        <dbReference type="Proteomes" id="UP000293195"/>
    </source>
</evidence>
<reference evidence="6 7" key="2">
    <citation type="journal article" date="2019" name="bioRxiv">
        <title>Genomics, evolutionary history and diagnostics of the Alternaria alternata species group including apple and Asian pear pathotypes.</title>
        <authorList>
            <person name="Armitage A.D."/>
            <person name="Cockerton H.M."/>
            <person name="Sreenivasaprasad S."/>
            <person name="Woodhall J.W."/>
            <person name="Lane C.R."/>
            <person name="Harrison R.J."/>
            <person name="Clarkson J.P."/>
        </authorList>
    </citation>
    <scope>NUCLEOTIDE SEQUENCE</scope>
    <source>
        <strain evidence="6">FERA 1082</strain>
        <strain evidence="2">FERA 1164</strain>
        <strain evidence="7">FERA 635</strain>
    </source>
</reference>
<dbReference type="Proteomes" id="UP000292340">
    <property type="component" value="Unassembled WGS sequence"/>
</dbReference>